<organism evidence="1 2">
    <name type="scientific">Caldimonas mangrovi</name>
    <dbReference type="NCBI Taxonomy" id="2944811"/>
    <lineage>
        <taxon>Bacteria</taxon>
        <taxon>Pseudomonadati</taxon>
        <taxon>Pseudomonadota</taxon>
        <taxon>Betaproteobacteria</taxon>
        <taxon>Burkholderiales</taxon>
        <taxon>Sphaerotilaceae</taxon>
        <taxon>Caldimonas</taxon>
    </lineage>
</organism>
<dbReference type="Proteomes" id="UP001165541">
    <property type="component" value="Unassembled WGS sequence"/>
</dbReference>
<sequence length="115" mass="12966">MIPWLTFWTRSADIAMGAPEVIHRRLAMMGQPGPWPVATVLESQLMVWEKMMAAWQAGLSIYTTMLPSLWVGGRALSGSHARTTRDAVRLANQVMLPYSTTVNANVKRLRKKRSR</sequence>
<name>A0ABT0YJA7_9BURK</name>
<gene>
    <name evidence="1" type="ORF">M8A51_02100</name>
</gene>
<dbReference type="EMBL" id="JAMKFE010000001">
    <property type="protein sequence ID" value="MCM5678317.1"/>
    <property type="molecule type" value="Genomic_DNA"/>
</dbReference>
<proteinExistence type="predicted"/>
<accession>A0ABT0YJA7</accession>
<keyword evidence="2" id="KW-1185">Reference proteome</keyword>
<dbReference type="RefSeq" id="WP_251776451.1">
    <property type="nucleotide sequence ID" value="NZ_JAMKFE010000001.1"/>
</dbReference>
<evidence type="ECO:0000313" key="1">
    <source>
        <dbReference type="EMBL" id="MCM5678317.1"/>
    </source>
</evidence>
<protein>
    <submittedName>
        <fullName evidence="1">Uncharacterized protein</fullName>
    </submittedName>
</protein>
<reference evidence="1" key="1">
    <citation type="submission" date="2022-05" db="EMBL/GenBank/DDBJ databases">
        <title>Schlegelella sp. nov., isolated from mangrove soil.</title>
        <authorList>
            <person name="Liu Y."/>
            <person name="Ge X."/>
            <person name="Liu W."/>
        </authorList>
    </citation>
    <scope>NUCLEOTIDE SEQUENCE</scope>
    <source>
        <strain evidence="1">S2-27</strain>
    </source>
</reference>
<evidence type="ECO:0000313" key="2">
    <source>
        <dbReference type="Proteomes" id="UP001165541"/>
    </source>
</evidence>
<comment type="caution">
    <text evidence="1">The sequence shown here is derived from an EMBL/GenBank/DDBJ whole genome shotgun (WGS) entry which is preliminary data.</text>
</comment>